<protein>
    <submittedName>
        <fullName evidence="1">Uncharacterized protein</fullName>
    </submittedName>
</protein>
<evidence type="ECO:0000313" key="1">
    <source>
        <dbReference type="EMBL" id="BAU53665.1"/>
    </source>
</evidence>
<dbReference type="Proteomes" id="UP000218263">
    <property type="component" value="Chromosome"/>
</dbReference>
<dbReference type="KEGG" id="mgot:MgSA37_01834"/>
<organism evidence="1 2">
    <name type="scientific">Mucilaginibacter gotjawali</name>
    <dbReference type="NCBI Taxonomy" id="1550579"/>
    <lineage>
        <taxon>Bacteria</taxon>
        <taxon>Pseudomonadati</taxon>
        <taxon>Bacteroidota</taxon>
        <taxon>Sphingobacteriia</taxon>
        <taxon>Sphingobacteriales</taxon>
        <taxon>Sphingobacteriaceae</taxon>
        <taxon>Mucilaginibacter</taxon>
    </lineage>
</organism>
<proteinExistence type="predicted"/>
<gene>
    <name evidence="1" type="ORF">MgSA37_01834</name>
</gene>
<sequence length="32" mass="3374">MGGPLAINNTPIRKVILFVLAAMVSIAALHNK</sequence>
<reference evidence="1 2" key="1">
    <citation type="submission" date="2015-12" db="EMBL/GenBank/DDBJ databases">
        <title>Genome sequence of Mucilaginibacter gotjawali.</title>
        <authorList>
            <person name="Lee J.S."/>
            <person name="Lee K.C."/>
            <person name="Kim K.K."/>
            <person name="Lee B.W."/>
        </authorList>
    </citation>
    <scope>NUCLEOTIDE SEQUENCE [LARGE SCALE GENOMIC DNA]</scope>
    <source>
        <strain evidence="1 2">SA3-7</strain>
    </source>
</reference>
<dbReference type="AlphaFoldDB" id="A0A110B2D9"/>
<evidence type="ECO:0000313" key="2">
    <source>
        <dbReference type="Proteomes" id="UP000218263"/>
    </source>
</evidence>
<name>A0A110B2D9_9SPHI</name>
<dbReference type="EMBL" id="AP017313">
    <property type="protein sequence ID" value="BAU53665.1"/>
    <property type="molecule type" value="Genomic_DNA"/>
</dbReference>
<keyword evidence="2" id="KW-1185">Reference proteome</keyword>
<accession>A0A110B2D9</accession>